<dbReference type="PANTHER" id="PTHR48045:SF39">
    <property type="entry name" value="UDP-GLYCOSYLTRANSFERASE 86A1-LIKE"/>
    <property type="match status" value="1"/>
</dbReference>
<sequence>MLCFPLYTDQFTDRKLVVDDWEIGMNLCDKVRITSVEVAEKINQLMVGKNGDEIRVSIKNVKSTCEKALAAEGSSEKNIDRFIQELEGKIQGKRKE</sequence>
<dbReference type="SUPFAM" id="SSF53756">
    <property type="entry name" value="UDP-Glycosyltransferase/glycogen phosphorylase"/>
    <property type="match status" value="1"/>
</dbReference>
<reference evidence="1" key="1">
    <citation type="submission" date="2020-06" db="EMBL/GenBank/DDBJ databases">
        <authorList>
            <person name="Li T."/>
            <person name="Hu X."/>
            <person name="Zhang T."/>
            <person name="Song X."/>
            <person name="Zhang H."/>
            <person name="Dai N."/>
            <person name="Sheng W."/>
            <person name="Hou X."/>
            <person name="Wei L."/>
        </authorList>
    </citation>
    <scope>NUCLEOTIDE SEQUENCE</scope>
    <source>
        <strain evidence="1">G02</strain>
        <tissue evidence="1">Leaf</tissue>
    </source>
</reference>
<organism evidence="1">
    <name type="scientific">Sesamum radiatum</name>
    <name type="common">Black benniseed</name>
    <dbReference type="NCBI Taxonomy" id="300843"/>
    <lineage>
        <taxon>Eukaryota</taxon>
        <taxon>Viridiplantae</taxon>
        <taxon>Streptophyta</taxon>
        <taxon>Embryophyta</taxon>
        <taxon>Tracheophyta</taxon>
        <taxon>Spermatophyta</taxon>
        <taxon>Magnoliopsida</taxon>
        <taxon>eudicotyledons</taxon>
        <taxon>Gunneridae</taxon>
        <taxon>Pentapetalae</taxon>
        <taxon>asterids</taxon>
        <taxon>lamiids</taxon>
        <taxon>Lamiales</taxon>
        <taxon>Pedaliaceae</taxon>
        <taxon>Sesamum</taxon>
    </lineage>
</organism>
<name>A0AAW2W6P4_SESRA</name>
<protein>
    <submittedName>
        <fullName evidence="1">UDP-glycosyltransferase 86A1</fullName>
    </submittedName>
</protein>
<dbReference type="AlphaFoldDB" id="A0AAW2W6P4"/>
<accession>A0AAW2W6P4</accession>
<proteinExistence type="predicted"/>
<dbReference type="PANTHER" id="PTHR48045">
    <property type="entry name" value="UDP-GLYCOSYLTRANSFERASE 72B1"/>
    <property type="match status" value="1"/>
</dbReference>
<reference evidence="1" key="2">
    <citation type="journal article" date="2024" name="Plant">
        <title>Genomic evolution and insights into agronomic trait innovations of Sesamum species.</title>
        <authorList>
            <person name="Miao H."/>
            <person name="Wang L."/>
            <person name="Qu L."/>
            <person name="Liu H."/>
            <person name="Sun Y."/>
            <person name="Le M."/>
            <person name="Wang Q."/>
            <person name="Wei S."/>
            <person name="Zheng Y."/>
            <person name="Lin W."/>
            <person name="Duan Y."/>
            <person name="Cao H."/>
            <person name="Xiong S."/>
            <person name="Wang X."/>
            <person name="Wei L."/>
            <person name="Li C."/>
            <person name="Ma Q."/>
            <person name="Ju M."/>
            <person name="Zhao R."/>
            <person name="Li G."/>
            <person name="Mu C."/>
            <person name="Tian Q."/>
            <person name="Mei H."/>
            <person name="Zhang T."/>
            <person name="Gao T."/>
            <person name="Zhang H."/>
        </authorList>
    </citation>
    <scope>NUCLEOTIDE SEQUENCE</scope>
    <source>
        <strain evidence="1">G02</strain>
    </source>
</reference>
<dbReference type="Gene3D" id="3.40.50.2000">
    <property type="entry name" value="Glycogen Phosphorylase B"/>
    <property type="match status" value="2"/>
</dbReference>
<gene>
    <name evidence="1" type="ORF">Sradi_0400400</name>
</gene>
<comment type="caution">
    <text evidence="1">The sequence shown here is derived from an EMBL/GenBank/DDBJ whole genome shotgun (WGS) entry which is preliminary data.</text>
</comment>
<dbReference type="EMBL" id="JACGWJ010000002">
    <property type="protein sequence ID" value="KAL0436925.1"/>
    <property type="molecule type" value="Genomic_DNA"/>
</dbReference>
<evidence type="ECO:0000313" key="1">
    <source>
        <dbReference type="EMBL" id="KAL0436925.1"/>
    </source>
</evidence>